<gene>
    <name evidence="5" type="ORF">SAMN04488001_2907</name>
</gene>
<evidence type="ECO:0000313" key="5">
    <source>
        <dbReference type="EMBL" id="SDX32514.1"/>
    </source>
</evidence>
<name>A0A1H3ATQ4_9RHOB</name>
<dbReference type="STRING" id="670155.SAMN04488001_2907"/>
<feature type="domain" description="HTH araC/xylS-type" evidence="4">
    <location>
        <begin position="199"/>
        <end position="297"/>
    </location>
</feature>
<keyword evidence="3" id="KW-0804">Transcription</keyword>
<reference evidence="6" key="1">
    <citation type="submission" date="2016-10" db="EMBL/GenBank/DDBJ databases">
        <authorList>
            <person name="Varghese N."/>
            <person name="Submissions S."/>
        </authorList>
    </citation>
    <scope>NUCLEOTIDE SEQUENCE [LARGE SCALE GENOMIC DNA]</scope>
    <source>
        <strain evidence="6">DSM 26922</strain>
    </source>
</reference>
<sequence>MPSPADGQLLDVDYFGLIDFIRESKADEVKLVATYSNMIKVDDLGILGLAIKTAPTLRDSLHRVERYYRLVTDTAIYRLDDSGNPALWIFEVQTPHHTALEFRNECALGAFASNLKRIVGPELKLEFVTFRHTCRGDPQRYAELFGCPVRFSADLDAIALDPSMLRLSNVLGDKGVSDYLTSHLDAKFSSVEEDASLSNALVYRLTPTLSAGVPHAADLAKELGMSERTLYRRLAAEGLTFRDVLARAQSALAKELLRDSTASIAEIAFLTGFSEQSTFSRAFKRWVGEAPARFRQVSQLDIRSQP</sequence>
<keyword evidence="1" id="KW-0805">Transcription regulation</keyword>
<evidence type="ECO:0000259" key="4">
    <source>
        <dbReference type="PROSITE" id="PS01124"/>
    </source>
</evidence>
<dbReference type="PANTHER" id="PTHR47894">
    <property type="entry name" value="HTH-TYPE TRANSCRIPTIONAL REGULATOR GADX"/>
    <property type="match status" value="1"/>
</dbReference>
<protein>
    <submittedName>
        <fullName evidence="5">Transcriptional regulator, AraC family</fullName>
    </submittedName>
</protein>
<dbReference type="GO" id="GO:0005829">
    <property type="term" value="C:cytosol"/>
    <property type="evidence" value="ECO:0007669"/>
    <property type="project" value="TreeGrafter"/>
</dbReference>
<dbReference type="InterPro" id="IPR032687">
    <property type="entry name" value="AraC-type_N"/>
</dbReference>
<dbReference type="SMART" id="SM00342">
    <property type="entry name" value="HTH_ARAC"/>
    <property type="match status" value="1"/>
</dbReference>
<keyword evidence="6" id="KW-1185">Reference proteome</keyword>
<dbReference type="Pfam" id="PF12833">
    <property type="entry name" value="HTH_18"/>
    <property type="match status" value="1"/>
</dbReference>
<dbReference type="EMBL" id="FNOI01000006">
    <property type="protein sequence ID" value="SDX32514.1"/>
    <property type="molecule type" value="Genomic_DNA"/>
</dbReference>
<dbReference type="Pfam" id="PF12625">
    <property type="entry name" value="Arabinose_bd"/>
    <property type="match status" value="1"/>
</dbReference>
<dbReference type="InterPro" id="IPR020449">
    <property type="entry name" value="Tscrpt_reg_AraC-type_HTH"/>
</dbReference>
<accession>A0A1H3ATQ4</accession>
<dbReference type="AlphaFoldDB" id="A0A1H3ATQ4"/>
<dbReference type="PANTHER" id="PTHR47894:SF1">
    <property type="entry name" value="HTH-TYPE TRANSCRIPTIONAL REGULATOR VQSM"/>
    <property type="match status" value="1"/>
</dbReference>
<keyword evidence="2" id="KW-0238">DNA-binding</keyword>
<dbReference type="Gene3D" id="1.10.10.60">
    <property type="entry name" value="Homeodomain-like"/>
    <property type="match status" value="1"/>
</dbReference>
<dbReference type="GO" id="GO:0000976">
    <property type="term" value="F:transcription cis-regulatory region binding"/>
    <property type="evidence" value="ECO:0007669"/>
    <property type="project" value="TreeGrafter"/>
</dbReference>
<dbReference type="GO" id="GO:0003700">
    <property type="term" value="F:DNA-binding transcription factor activity"/>
    <property type="evidence" value="ECO:0007669"/>
    <property type="project" value="InterPro"/>
</dbReference>
<evidence type="ECO:0000256" key="1">
    <source>
        <dbReference type="ARBA" id="ARBA00023015"/>
    </source>
</evidence>
<organism evidence="5 6">
    <name type="scientific">Litoreibacter albidus</name>
    <dbReference type="NCBI Taxonomy" id="670155"/>
    <lineage>
        <taxon>Bacteria</taxon>
        <taxon>Pseudomonadati</taxon>
        <taxon>Pseudomonadota</taxon>
        <taxon>Alphaproteobacteria</taxon>
        <taxon>Rhodobacterales</taxon>
        <taxon>Roseobacteraceae</taxon>
        <taxon>Litoreibacter</taxon>
    </lineage>
</organism>
<evidence type="ECO:0000313" key="6">
    <source>
        <dbReference type="Proteomes" id="UP000199441"/>
    </source>
</evidence>
<dbReference type="PRINTS" id="PR00032">
    <property type="entry name" value="HTHARAC"/>
</dbReference>
<dbReference type="PROSITE" id="PS01124">
    <property type="entry name" value="HTH_ARAC_FAMILY_2"/>
    <property type="match status" value="1"/>
</dbReference>
<dbReference type="SUPFAM" id="SSF46689">
    <property type="entry name" value="Homeodomain-like"/>
    <property type="match status" value="1"/>
</dbReference>
<proteinExistence type="predicted"/>
<evidence type="ECO:0000256" key="2">
    <source>
        <dbReference type="ARBA" id="ARBA00023125"/>
    </source>
</evidence>
<dbReference type="InterPro" id="IPR009057">
    <property type="entry name" value="Homeodomain-like_sf"/>
</dbReference>
<dbReference type="InterPro" id="IPR018060">
    <property type="entry name" value="HTH_AraC"/>
</dbReference>
<dbReference type="Proteomes" id="UP000199441">
    <property type="component" value="Unassembled WGS sequence"/>
</dbReference>
<evidence type="ECO:0000256" key="3">
    <source>
        <dbReference type="ARBA" id="ARBA00023163"/>
    </source>
</evidence>